<feature type="signal peptide" evidence="1">
    <location>
        <begin position="1"/>
        <end position="18"/>
    </location>
</feature>
<keyword evidence="3" id="KW-1185">Reference proteome</keyword>
<feature type="chain" id="PRO_5032952977" description="Secreted protein" evidence="1">
    <location>
        <begin position="19"/>
        <end position="77"/>
    </location>
</feature>
<reference evidence="2" key="1">
    <citation type="submission" date="2020-10" db="EMBL/GenBank/DDBJ databases">
        <authorList>
            <person name="Han B."/>
            <person name="Lu T."/>
            <person name="Zhao Q."/>
            <person name="Huang X."/>
            <person name="Zhao Y."/>
        </authorList>
    </citation>
    <scope>NUCLEOTIDE SEQUENCE</scope>
</reference>
<proteinExistence type="predicted"/>
<gene>
    <name evidence="2" type="ORF">NCGR_LOCUS50359</name>
</gene>
<dbReference type="AlphaFoldDB" id="A0A811RAR3"/>
<sequence length="77" mass="8647">MEALAWLLGACCLRWVLASGERDGKKSQQVAARREMTREAEPRRFGVAAMENVAVWETATLGQVWARGGWRLGNEKE</sequence>
<protein>
    <recommendedName>
        <fullName evidence="4">Secreted protein</fullName>
    </recommendedName>
</protein>
<evidence type="ECO:0000256" key="1">
    <source>
        <dbReference type="SAM" id="SignalP"/>
    </source>
</evidence>
<comment type="caution">
    <text evidence="2">The sequence shown here is derived from an EMBL/GenBank/DDBJ whole genome shotgun (WGS) entry which is preliminary data.</text>
</comment>
<keyword evidence="1" id="KW-0732">Signal</keyword>
<evidence type="ECO:0008006" key="4">
    <source>
        <dbReference type="Google" id="ProtNLM"/>
    </source>
</evidence>
<dbReference type="Proteomes" id="UP000604825">
    <property type="component" value="Unassembled WGS sequence"/>
</dbReference>
<dbReference type="EMBL" id="CAJGYO010000014">
    <property type="protein sequence ID" value="CAD6267054.1"/>
    <property type="molecule type" value="Genomic_DNA"/>
</dbReference>
<accession>A0A811RAR3</accession>
<name>A0A811RAR3_9POAL</name>
<evidence type="ECO:0000313" key="2">
    <source>
        <dbReference type="EMBL" id="CAD6267054.1"/>
    </source>
</evidence>
<evidence type="ECO:0000313" key="3">
    <source>
        <dbReference type="Proteomes" id="UP000604825"/>
    </source>
</evidence>
<organism evidence="2 3">
    <name type="scientific">Miscanthus lutarioriparius</name>
    <dbReference type="NCBI Taxonomy" id="422564"/>
    <lineage>
        <taxon>Eukaryota</taxon>
        <taxon>Viridiplantae</taxon>
        <taxon>Streptophyta</taxon>
        <taxon>Embryophyta</taxon>
        <taxon>Tracheophyta</taxon>
        <taxon>Spermatophyta</taxon>
        <taxon>Magnoliopsida</taxon>
        <taxon>Liliopsida</taxon>
        <taxon>Poales</taxon>
        <taxon>Poaceae</taxon>
        <taxon>PACMAD clade</taxon>
        <taxon>Panicoideae</taxon>
        <taxon>Andropogonodae</taxon>
        <taxon>Andropogoneae</taxon>
        <taxon>Saccharinae</taxon>
        <taxon>Miscanthus</taxon>
    </lineage>
</organism>